<evidence type="ECO:0000256" key="1">
    <source>
        <dbReference type="SAM" id="MobiDB-lite"/>
    </source>
</evidence>
<feature type="region of interest" description="Disordered" evidence="1">
    <location>
        <begin position="18"/>
        <end position="47"/>
    </location>
</feature>
<sequence>MPYSPYFPPFNPYPMYPPHQYPQSSSTTMGTQNPIEGVIGEQPPPPPLATSIILTQETRTSGRGKSKMMDYLKLDAPKYKEGDDPFKYIKAVKMIVDELGASDSRAIQMAKLYLEM</sequence>
<dbReference type="Proteomes" id="UP001174677">
    <property type="component" value="Unassembled WGS sequence"/>
</dbReference>
<name>A0ABQ9KBK6_HEVBR</name>
<protein>
    <submittedName>
        <fullName evidence="2">Uncharacterized protein</fullName>
    </submittedName>
</protein>
<organism evidence="2 3">
    <name type="scientific">Hevea brasiliensis</name>
    <name type="common">Para rubber tree</name>
    <name type="synonym">Siphonia brasiliensis</name>
    <dbReference type="NCBI Taxonomy" id="3981"/>
    <lineage>
        <taxon>Eukaryota</taxon>
        <taxon>Viridiplantae</taxon>
        <taxon>Streptophyta</taxon>
        <taxon>Embryophyta</taxon>
        <taxon>Tracheophyta</taxon>
        <taxon>Spermatophyta</taxon>
        <taxon>Magnoliopsida</taxon>
        <taxon>eudicotyledons</taxon>
        <taxon>Gunneridae</taxon>
        <taxon>Pentapetalae</taxon>
        <taxon>rosids</taxon>
        <taxon>fabids</taxon>
        <taxon>Malpighiales</taxon>
        <taxon>Euphorbiaceae</taxon>
        <taxon>Crotonoideae</taxon>
        <taxon>Micrandreae</taxon>
        <taxon>Hevea</taxon>
    </lineage>
</organism>
<accession>A0ABQ9KBK6</accession>
<comment type="caution">
    <text evidence="2">The sequence shown here is derived from an EMBL/GenBank/DDBJ whole genome shotgun (WGS) entry which is preliminary data.</text>
</comment>
<evidence type="ECO:0000313" key="2">
    <source>
        <dbReference type="EMBL" id="KAJ9132670.1"/>
    </source>
</evidence>
<proteinExistence type="predicted"/>
<dbReference type="EMBL" id="JARPOI010000019">
    <property type="protein sequence ID" value="KAJ9132670.1"/>
    <property type="molecule type" value="Genomic_DNA"/>
</dbReference>
<evidence type="ECO:0000313" key="3">
    <source>
        <dbReference type="Proteomes" id="UP001174677"/>
    </source>
</evidence>
<reference evidence="2 3" key="1">
    <citation type="journal article" date="2023" name="Plant Biotechnol. J.">
        <title>Chromosome-level wild Hevea brasiliensis genome provides new tools for genomic-assisted breeding and valuable loci to elevate rubber yield.</title>
        <authorList>
            <person name="Cheng H."/>
            <person name="Song X."/>
            <person name="Hu Y."/>
            <person name="Wu T."/>
            <person name="Yang Q."/>
            <person name="An Z."/>
            <person name="Feng S."/>
            <person name="Deng Z."/>
            <person name="Wu W."/>
            <person name="Zeng X."/>
            <person name="Tu M."/>
            <person name="Wang X."/>
            <person name="Huang H."/>
        </authorList>
    </citation>
    <scope>NUCLEOTIDE SEQUENCE [LARGE SCALE GENOMIC DNA]</scope>
    <source>
        <strain evidence="2">MT/VB/25A 57/8</strain>
    </source>
</reference>
<keyword evidence="3" id="KW-1185">Reference proteome</keyword>
<gene>
    <name evidence="2" type="ORF">P3X46_033510</name>
</gene>